<feature type="non-terminal residue" evidence="7">
    <location>
        <position position="119"/>
    </location>
</feature>
<dbReference type="AlphaFoldDB" id="S4NGB9"/>
<protein>
    <submittedName>
        <fullName evidence="7">Zinc finger protein</fullName>
    </submittedName>
</protein>
<evidence type="ECO:0000256" key="1">
    <source>
        <dbReference type="ARBA" id="ARBA00022723"/>
    </source>
</evidence>
<dbReference type="PROSITE" id="PS00028">
    <property type="entry name" value="ZINC_FINGER_C2H2_1"/>
    <property type="match status" value="3"/>
</dbReference>
<dbReference type="InterPro" id="IPR013087">
    <property type="entry name" value="Znf_C2H2_type"/>
</dbReference>
<accession>S4NGB9</accession>
<proteinExistence type="predicted"/>
<keyword evidence="3 5" id="KW-0863">Zinc-finger</keyword>
<evidence type="ECO:0000256" key="4">
    <source>
        <dbReference type="ARBA" id="ARBA00022833"/>
    </source>
</evidence>
<dbReference type="GO" id="GO:0008270">
    <property type="term" value="F:zinc ion binding"/>
    <property type="evidence" value="ECO:0007669"/>
    <property type="project" value="UniProtKB-KW"/>
</dbReference>
<sequence>CRHTTSHYQKFGCDVCGRKYLTSEALKYHTRCSHSGTHMCRKCWTDFPTLELKREHVRISVACWPFCCTICGERFVSGERRQSHLVEVHGQEKKVYECPDCDQIYKSRRPFYNHYTLVH</sequence>
<keyword evidence="2" id="KW-0677">Repeat</keyword>
<dbReference type="PROSITE" id="PS50157">
    <property type="entry name" value="ZINC_FINGER_C2H2_2"/>
    <property type="match status" value="3"/>
</dbReference>
<dbReference type="SUPFAM" id="SSF57667">
    <property type="entry name" value="beta-beta-alpha zinc fingers"/>
    <property type="match status" value="2"/>
</dbReference>
<evidence type="ECO:0000256" key="5">
    <source>
        <dbReference type="PROSITE-ProRule" id="PRU00042"/>
    </source>
</evidence>
<dbReference type="PANTHER" id="PTHR24379">
    <property type="entry name" value="KRAB AND ZINC FINGER DOMAIN-CONTAINING"/>
    <property type="match status" value="1"/>
</dbReference>
<name>S4NGB9_9NEOP</name>
<evidence type="ECO:0000256" key="3">
    <source>
        <dbReference type="ARBA" id="ARBA00022771"/>
    </source>
</evidence>
<reference evidence="7" key="2">
    <citation type="submission" date="2013-05" db="EMBL/GenBank/DDBJ databases">
        <authorList>
            <person name="Carter J.-M."/>
            <person name="Baker S.C."/>
            <person name="Pink R."/>
            <person name="Carter D.R.F."/>
            <person name="Collins A."/>
            <person name="Tomlin J."/>
            <person name="Gibbs M."/>
            <person name="Breuker C.J."/>
        </authorList>
    </citation>
    <scope>NUCLEOTIDE SEQUENCE</scope>
    <source>
        <tissue evidence="7">Ovary</tissue>
    </source>
</reference>
<feature type="non-terminal residue" evidence="7">
    <location>
        <position position="1"/>
    </location>
</feature>
<feature type="domain" description="C2H2-type" evidence="6">
    <location>
        <begin position="96"/>
        <end position="119"/>
    </location>
</feature>
<keyword evidence="4" id="KW-0862">Zinc</keyword>
<evidence type="ECO:0000259" key="6">
    <source>
        <dbReference type="PROSITE" id="PS50157"/>
    </source>
</evidence>
<dbReference type="PANTHER" id="PTHR24379:SF121">
    <property type="entry name" value="C2H2-TYPE DOMAIN-CONTAINING PROTEIN"/>
    <property type="match status" value="1"/>
</dbReference>
<dbReference type="SMART" id="SM00355">
    <property type="entry name" value="ZnF_C2H2"/>
    <property type="match status" value="4"/>
</dbReference>
<feature type="domain" description="C2H2-type" evidence="6">
    <location>
        <begin position="66"/>
        <end position="94"/>
    </location>
</feature>
<reference evidence="7" key="1">
    <citation type="journal article" date="2013" name="BMC Genomics">
        <title>Unscrambling butterfly oogenesis.</title>
        <authorList>
            <person name="Carter J.M."/>
            <person name="Baker S.C."/>
            <person name="Pink R."/>
            <person name="Carter D.R."/>
            <person name="Collins A."/>
            <person name="Tomlin J."/>
            <person name="Gibbs M."/>
            <person name="Breuker C.J."/>
        </authorList>
    </citation>
    <scope>NUCLEOTIDE SEQUENCE</scope>
    <source>
        <tissue evidence="7">Ovary</tissue>
    </source>
</reference>
<organism evidence="7">
    <name type="scientific">Pararge aegeria</name>
    <name type="common">speckled wood butterfly</name>
    <dbReference type="NCBI Taxonomy" id="116150"/>
    <lineage>
        <taxon>Eukaryota</taxon>
        <taxon>Metazoa</taxon>
        <taxon>Ecdysozoa</taxon>
        <taxon>Arthropoda</taxon>
        <taxon>Hexapoda</taxon>
        <taxon>Insecta</taxon>
        <taxon>Pterygota</taxon>
        <taxon>Neoptera</taxon>
        <taxon>Endopterygota</taxon>
        <taxon>Lepidoptera</taxon>
        <taxon>Glossata</taxon>
        <taxon>Ditrysia</taxon>
        <taxon>Papilionoidea</taxon>
        <taxon>Nymphalidae</taxon>
        <taxon>Satyrinae</taxon>
        <taxon>Satyrini</taxon>
        <taxon>Parargina</taxon>
        <taxon>Pararge</taxon>
    </lineage>
</organism>
<feature type="domain" description="C2H2-type" evidence="6">
    <location>
        <begin position="11"/>
        <end position="39"/>
    </location>
</feature>
<dbReference type="EMBL" id="GAIX01014769">
    <property type="protein sequence ID" value="JAA77791.1"/>
    <property type="molecule type" value="Transcribed_RNA"/>
</dbReference>
<keyword evidence="1" id="KW-0479">Metal-binding</keyword>
<dbReference type="InterPro" id="IPR036236">
    <property type="entry name" value="Znf_C2H2_sf"/>
</dbReference>
<evidence type="ECO:0000313" key="7">
    <source>
        <dbReference type="EMBL" id="JAA77791.1"/>
    </source>
</evidence>
<evidence type="ECO:0000256" key="2">
    <source>
        <dbReference type="ARBA" id="ARBA00022737"/>
    </source>
</evidence>
<dbReference type="Gene3D" id="3.30.160.60">
    <property type="entry name" value="Classic Zinc Finger"/>
    <property type="match status" value="2"/>
</dbReference>